<gene>
    <name evidence="1" type="ORF">NFI88_06665</name>
</gene>
<keyword evidence="2" id="KW-1185">Reference proteome</keyword>
<dbReference type="Pfam" id="PF02924">
    <property type="entry name" value="HDPD"/>
    <property type="match status" value="1"/>
</dbReference>
<dbReference type="InterPro" id="IPR004195">
    <property type="entry name" value="Head_decoration_D"/>
</dbReference>
<evidence type="ECO:0000313" key="1">
    <source>
        <dbReference type="EMBL" id="MCQ8240526.1"/>
    </source>
</evidence>
<dbReference type="RefSeq" id="WP_422919275.1">
    <property type="nucleotide sequence ID" value="NZ_JAMZEJ010000004.1"/>
</dbReference>
<dbReference type="EMBL" id="JAMZEJ010000004">
    <property type="protein sequence ID" value="MCQ8240526.1"/>
    <property type="molecule type" value="Genomic_DNA"/>
</dbReference>
<protein>
    <submittedName>
        <fullName evidence="1">Head decoration protein</fullName>
    </submittedName>
</protein>
<sequence length="227" mass="23139">MTLITTTIGDNTFTPGVAAFTYQPDQLIAGPQQPVTHDIEVMSGVLPRGTIMGRQTTFTVLATSGATNTGNGNVGSITPGRGIESGGSYTLTAQNATTFSVVDPEGQALPSATVGTAYTNGEINFTINAGSTAFAAGDSFTLSYQNTVGSFVACVKTATDGSQTPVCILADNVDASTGPAKVGAYFMGEFNRRAITYDNSWLLADLAAALGARGVNLKSSVSAADPS</sequence>
<proteinExistence type="predicted"/>
<comment type="caution">
    <text evidence="1">The sequence shown here is derived from an EMBL/GenBank/DDBJ whole genome shotgun (WGS) entry which is preliminary data.</text>
</comment>
<evidence type="ECO:0000313" key="2">
    <source>
        <dbReference type="Proteomes" id="UP001524547"/>
    </source>
</evidence>
<name>A0ABT1VW08_9PROT</name>
<dbReference type="Proteomes" id="UP001524547">
    <property type="component" value="Unassembled WGS sequence"/>
</dbReference>
<organism evidence="1 2">
    <name type="scientific">Rhizosaccharibacter radicis</name>
    <dbReference type="NCBI Taxonomy" id="2782605"/>
    <lineage>
        <taxon>Bacteria</taxon>
        <taxon>Pseudomonadati</taxon>
        <taxon>Pseudomonadota</taxon>
        <taxon>Alphaproteobacteria</taxon>
        <taxon>Acetobacterales</taxon>
        <taxon>Acetobacteraceae</taxon>
        <taxon>Rhizosaccharibacter</taxon>
    </lineage>
</organism>
<accession>A0ABT1VW08</accession>
<reference evidence="1 2" key="1">
    <citation type="submission" date="2022-06" db="EMBL/GenBank/DDBJ databases">
        <title>Rhizosaccharibacter gen. nov. sp. nov. KSS12, endophytic bacteria isolated from sugarcane.</title>
        <authorList>
            <person name="Pitiwittayakul N."/>
        </authorList>
    </citation>
    <scope>NUCLEOTIDE SEQUENCE [LARGE SCALE GENOMIC DNA]</scope>
    <source>
        <strain evidence="1 2">KSS12</strain>
    </source>
</reference>